<dbReference type="AlphaFoldDB" id="A0A2G3PRM5"/>
<dbReference type="Proteomes" id="UP000225108">
    <property type="component" value="Unassembled WGS sequence"/>
</dbReference>
<dbReference type="EMBL" id="PEBD01000004">
    <property type="protein sequence ID" value="PHV68455.1"/>
    <property type="molecule type" value="Genomic_DNA"/>
</dbReference>
<sequence length="67" mass="7492">MVVTGFSSICMLFDRVADQRSYNLTAECFQLLLGTPAKRVRVSSGVDENRFPIKALVSPRQMQLVPC</sequence>
<evidence type="ECO:0000313" key="2">
    <source>
        <dbReference type="Proteomes" id="UP000225108"/>
    </source>
</evidence>
<evidence type="ECO:0000313" key="1">
    <source>
        <dbReference type="EMBL" id="PHV68455.1"/>
    </source>
</evidence>
<gene>
    <name evidence="1" type="ORF">CSW57_04355</name>
</gene>
<organism evidence="1 2">
    <name type="scientific">Williamsia marianensis</name>
    <dbReference type="NCBI Taxonomy" id="85044"/>
    <lineage>
        <taxon>Bacteria</taxon>
        <taxon>Bacillati</taxon>
        <taxon>Actinomycetota</taxon>
        <taxon>Actinomycetes</taxon>
        <taxon>Mycobacteriales</taxon>
        <taxon>Nocardiaceae</taxon>
        <taxon>Williamsia</taxon>
    </lineage>
</organism>
<protein>
    <submittedName>
        <fullName evidence="1">Uncharacterized protein</fullName>
    </submittedName>
</protein>
<comment type="caution">
    <text evidence="1">The sequence shown here is derived from an EMBL/GenBank/DDBJ whole genome shotgun (WGS) entry which is preliminary data.</text>
</comment>
<reference evidence="1 2" key="1">
    <citation type="submission" date="2017-10" db="EMBL/GenBank/DDBJ databases">
        <title>The draft genome sequence of Williamsia sp. BULT 1.1 isolated from the semi-arid grassland soils from South Africa.</title>
        <authorList>
            <person name="Kabwe M.H."/>
            <person name="Govender N."/>
            <person name="Mutseka Lunga P."/>
            <person name="Vikram S."/>
            <person name="Makhalanyane T.P."/>
        </authorList>
    </citation>
    <scope>NUCLEOTIDE SEQUENCE [LARGE SCALE GENOMIC DNA]</scope>
    <source>
        <strain evidence="1 2">BULT 1.1</strain>
    </source>
</reference>
<name>A0A2G3PRM5_WILMA</name>
<proteinExistence type="predicted"/>
<accession>A0A2G3PRM5</accession>